<sequence>MALPPNICLVNAARSLCDDVFFAIASTARLDDGTLRALAKRRAPALQAAARGAPPEHLGAWDTWLVKMAAAMAPIQPPRWLAMADVIDEGISLEGGARGVRSLFTTKPSEKDVARVKSFGGFAARALTAVLGATGSFQMEAKSQCGCFIASLGLPEEDEQALSKEEPVKAEALEVPEGLPPKIARAVLRGAFYAAMLEGVDPREEQAVLLIGKKTSLPAEEITAAHGEARQRIEAARAFGAPCVDGIRWVLEGEKESSDLLAVAAAKLTLPMNHRTEAITAVNVGGKVVLAKKHTLDKKQREAALGITWAAALRSDPSYVRRSELALRHDAFAADLGDEGAGKDARRGVESFLEDELRALGPLVPPPMP</sequence>
<keyword evidence="2" id="KW-1185">Reference proteome</keyword>
<dbReference type="EMBL" id="WJIE01000003">
    <property type="protein sequence ID" value="MRG92396.1"/>
    <property type="molecule type" value="Genomic_DNA"/>
</dbReference>
<gene>
    <name evidence="1" type="ORF">GF068_10705</name>
</gene>
<organism evidence="1 2">
    <name type="scientific">Polyangium spumosum</name>
    <dbReference type="NCBI Taxonomy" id="889282"/>
    <lineage>
        <taxon>Bacteria</taxon>
        <taxon>Pseudomonadati</taxon>
        <taxon>Myxococcota</taxon>
        <taxon>Polyangia</taxon>
        <taxon>Polyangiales</taxon>
        <taxon>Polyangiaceae</taxon>
        <taxon>Polyangium</taxon>
    </lineage>
</organism>
<accession>A0A6N7PNK9</accession>
<dbReference type="Proteomes" id="UP000440224">
    <property type="component" value="Unassembled WGS sequence"/>
</dbReference>
<dbReference type="OrthoDB" id="5492859at2"/>
<reference evidence="1 2" key="1">
    <citation type="submission" date="2019-10" db="EMBL/GenBank/DDBJ databases">
        <title>A soil myxobacterium in the family Polyangiaceae.</title>
        <authorList>
            <person name="Li Y."/>
            <person name="Wang J."/>
        </authorList>
    </citation>
    <scope>NUCLEOTIDE SEQUENCE [LARGE SCALE GENOMIC DNA]</scope>
    <source>
        <strain evidence="1 2">DSM 14734</strain>
    </source>
</reference>
<proteinExistence type="predicted"/>
<protein>
    <submittedName>
        <fullName evidence="1">Uncharacterized protein</fullName>
    </submittedName>
</protein>
<dbReference type="AlphaFoldDB" id="A0A6N7PNK9"/>
<comment type="caution">
    <text evidence="1">The sequence shown here is derived from an EMBL/GenBank/DDBJ whole genome shotgun (WGS) entry which is preliminary data.</text>
</comment>
<dbReference type="RefSeq" id="WP_153819281.1">
    <property type="nucleotide sequence ID" value="NZ_WJIE01000003.1"/>
</dbReference>
<name>A0A6N7PNK9_9BACT</name>
<evidence type="ECO:0000313" key="2">
    <source>
        <dbReference type="Proteomes" id="UP000440224"/>
    </source>
</evidence>
<evidence type="ECO:0000313" key="1">
    <source>
        <dbReference type="EMBL" id="MRG92396.1"/>
    </source>
</evidence>